<dbReference type="GO" id="GO:0031397">
    <property type="term" value="P:negative regulation of protein ubiquitination"/>
    <property type="evidence" value="ECO:0007669"/>
    <property type="project" value="TreeGrafter"/>
</dbReference>
<dbReference type="InterPro" id="IPR013766">
    <property type="entry name" value="Thioredoxin_domain"/>
</dbReference>
<evidence type="ECO:0000313" key="5">
    <source>
        <dbReference type="Proteomes" id="UP000095192"/>
    </source>
</evidence>
<feature type="transmembrane region" description="Helical" evidence="2">
    <location>
        <begin position="217"/>
        <end position="240"/>
    </location>
</feature>
<accession>A0A1D3D554</accession>
<dbReference type="VEuPathDB" id="ToxoDB:cyc_00147"/>
<dbReference type="InterPro" id="IPR012336">
    <property type="entry name" value="Thioredoxin-like_fold"/>
</dbReference>
<feature type="compositionally biased region" description="Polar residues" evidence="1">
    <location>
        <begin position="273"/>
        <end position="283"/>
    </location>
</feature>
<protein>
    <submittedName>
        <fullName evidence="4">Nucleoredoxin</fullName>
    </submittedName>
</protein>
<feature type="transmembrane region" description="Helical" evidence="2">
    <location>
        <begin position="191"/>
        <end position="211"/>
    </location>
</feature>
<dbReference type="Pfam" id="PF13905">
    <property type="entry name" value="Thioredoxin_8"/>
    <property type="match status" value="2"/>
</dbReference>
<dbReference type="GO" id="GO:0005634">
    <property type="term" value="C:nucleus"/>
    <property type="evidence" value="ECO:0007669"/>
    <property type="project" value="TreeGrafter"/>
</dbReference>
<dbReference type="PANTHER" id="PTHR46472:SF1">
    <property type="entry name" value="NUCLEOREDOXIN"/>
    <property type="match status" value="1"/>
</dbReference>
<feature type="domain" description="Thioredoxin" evidence="3">
    <location>
        <begin position="784"/>
        <end position="956"/>
    </location>
</feature>
<dbReference type="PANTHER" id="PTHR46472">
    <property type="entry name" value="NUCLEOREDOXIN"/>
    <property type="match status" value="1"/>
</dbReference>
<dbReference type="GO" id="GO:0030178">
    <property type="term" value="P:negative regulation of Wnt signaling pathway"/>
    <property type="evidence" value="ECO:0007669"/>
    <property type="project" value="TreeGrafter"/>
</dbReference>
<dbReference type="InParanoid" id="A0A1D3D554"/>
<organism evidence="4 5">
    <name type="scientific">Cyclospora cayetanensis</name>
    <dbReference type="NCBI Taxonomy" id="88456"/>
    <lineage>
        <taxon>Eukaryota</taxon>
        <taxon>Sar</taxon>
        <taxon>Alveolata</taxon>
        <taxon>Apicomplexa</taxon>
        <taxon>Conoidasida</taxon>
        <taxon>Coccidia</taxon>
        <taxon>Eucoccidiorida</taxon>
        <taxon>Eimeriorina</taxon>
        <taxon>Eimeriidae</taxon>
        <taxon>Cyclospora</taxon>
    </lineage>
</organism>
<evidence type="ECO:0000256" key="2">
    <source>
        <dbReference type="SAM" id="Phobius"/>
    </source>
</evidence>
<dbReference type="Proteomes" id="UP000095192">
    <property type="component" value="Unassembled WGS sequence"/>
</dbReference>
<feature type="region of interest" description="Disordered" evidence="1">
    <location>
        <begin position="248"/>
        <end position="308"/>
    </location>
</feature>
<evidence type="ECO:0000256" key="1">
    <source>
        <dbReference type="SAM" id="MobiDB-lite"/>
    </source>
</evidence>
<keyword evidence="5" id="KW-1185">Reference proteome</keyword>
<dbReference type="Gene3D" id="3.40.30.10">
    <property type="entry name" value="Glutaredoxin"/>
    <property type="match status" value="2"/>
</dbReference>
<gene>
    <name evidence="4" type="ORF">cyc_00147</name>
</gene>
<evidence type="ECO:0000313" key="4">
    <source>
        <dbReference type="EMBL" id="OEH78573.1"/>
    </source>
</evidence>
<sequence>MPHADPILSLPSFRMAVVTSGVVSYASRGPGRAVGGPLRSSCTHVVRSVTRWFMRSAGRRTGDASVSLPSELGCLGIEHLIPPDAPSAAQEEEASLQTYLLMATHRQSGKGPPPSKSSCLRRWGVSSLMTKEFLRIPFALSCKPRHTLAPAKRKPSCFATGGLLGPSFSPHSVVFKCLTTPMGRENPLRCICLNISALLCFIVGGCLVAAFTELQGVVIFLFSLFLYYHFVLFEVVYIAITHRHEAMATLPPPPPQATPNEPEDEGDREGGSAPSSRVSQEMTENGGFPASGGAGEPPQGSAGGPYRSNETRAELQLGSGHFGNFAGSIQQDSALCACVLDAMCHELCMPHVLREGAAPHILADPPPSFRQSGVGEGRSELCHLNSIRELPLKLQIATDSCLLPQQKFDLEGGLISIHHVVRGGRRRTFEYIPERHLLALPQTDTAPAEVSAVCRNLEATRRRLPAPREEKKASVNLDFQSEAEALSVPRNSAYSAWRGAEGPLLGTSVERHLAAIVAHSPPTAVTNAPATADPHVPQRTRARRRFREGERAGPVAFASRVGSSELNNDDFDVEVTRVRDTHFPLVSCGAAKALICIGGMAALGAVGVRLTRDFLKKRRRARLGMPGPSSPFTRLLGHVLLSNKQKDPKPEGFIAKLTGGGGPEETTTAEALGEPGSVTALYFTGKGVEQILESKGYVPFTPRLKSIVDAAAHKGQKLNVVFISADNTAADAAALFQTMPWHAVPYDDSEGRDRIRSLYKKFRVTSLPHIVLLDEHGRVSNPQAYTAMLANPLDFPWKRKNPIQLLGNKLVNNKGETLDPAELSGKTVGIYFSASWCPPCQRFTPKLVETVKRLKERGEQVEIVFVSNDRDEESFNKYFAKMDWLAVPFKEVSTRAVAQDALNVRSLPTLLWVSPSGEVLTRRGVAALLKDEEGSLFPWKEKAVKDLDEALDAVSEQPVLLAFLDAADEQTHQKVLEETAAALEETEGGEALGPVPHFLTARKGSPSTTALRQICKEGLPAEGTGQQVSLLILDAFSQKVYGYPKAAEAVTKEDLLAFIRQFREDALEGKPIALPE</sequence>
<name>A0A1D3D554_9EIME</name>
<reference evidence="4 5" key="1">
    <citation type="journal article" date="2016" name="BMC Genomics">
        <title>Comparative genomics reveals Cyclospora cayetanensis possesses coccidia-like metabolism and invasion components but unique surface antigens.</title>
        <authorList>
            <person name="Liu S."/>
            <person name="Wang L."/>
            <person name="Zheng H."/>
            <person name="Xu Z."/>
            <person name="Roellig D.M."/>
            <person name="Li N."/>
            <person name="Frace M.A."/>
            <person name="Tang K."/>
            <person name="Arrowood M.J."/>
            <person name="Moss D.M."/>
            <person name="Zhang L."/>
            <person name="Feng Y."/>
            <person name="Xiao L."/>
        </authorList>
    </citation>
    <scope>NUCLEOTIDE SEQUENCE [LARGE SCALE GENOMIC DNA]</scope>
    <source>
        <strain evidence="4 5">CHN_HEN01</strain>
    </source>
</reference>
<dbReference type="VEuPathDB" id="ToxoDB:LOC113147518"/>
<dbReference type="AlphaFoldDB" id="A0A1D3D554"/>
<keyword evidence="2" id="KW-0472">Membrane</keyword>
<dbReference type="VEuPathDB" id="ToxoDB:LOC34617365"/>
<evidence type="ECO:0000259" key="3">
    <source>
        <dbReference type="PROSITE" id="PS51352"/>
    </source>
</evidence>
<dbReference type="GO" id="GO:0004791">
    <property type="term" value="F:thioredoxin-disulfide reductase (NADPH) activity"/>
    <property type="evidence" value="ECO:0007669"/>
    <property type="project" value="TreeGrafter"/>
</dbReference>
<keyword evidence="2" id="KW-0812">Transmembrane</keyword>
<dbReference type="SUPFAM" id="SSF52833">
    <property type="entry name" value="Thioredoxin-like"/>
    <property type="match status" value="2"/>
</dbReference>
<comment type="caution">
    <text evidence="4">The sequence shown here is derived from an EMBL/GenBank/DDBJ whole genome shotgun (WGS) entry which is preliminary data.</text>
</comment>
<dbReference type="EMBL" id="JROU02000691">
    <property type="protein sequence ID" value="OEH78573.1"/>
    <property type="molecule type" value="Genomic_DNA"/>
</dbReference>
<keyword evidence="2" id="KW-1133">Transmembrane helix</keyword>
<dbReference type="InterPro" id="IPR036249">
    <property type="entry name" value="Thioredoxin-like_sf"/>
</dbReference>
<proteinExistence type="predicted"/>
<dbReference type="PROSITE" id="PS51352">
    <property type="entry name" value="THIOREDOXIN_2"/>
    <property type="match status" value="1"/>
</dbReference>